<dbReference type="OrthoDB" id="9814253at2"/>
<evidence type="ECO:0000313" key="4">
    <source>
        <dbReference type="Proteomes" id="UP000000517"/>
    </source>
</evidence>
<organism evidence="3 4">
    <name type="scientific">Fibrobacter succinogenes (strain ATCC 19169 / S85)</name>
    <dbReference type="NCBI Taxonomy" id="59374"/>
    <lineage>
        <taxon>Bacteria</taxon>
        <taxon>Pseudomonadati</taxon>
        <taxon>Fibrobacterota</taxon>
        <taxon>Fibrobacteria</taxon>
        <taxon>Fibrobacterales</taxon>
        <taxon>Fibrobacteraceae</taxon>
        <taxon>Fibrobacter</taxon>
    </lineage>
</organism>
<dbReference type="STRING" id="59374.FSU_2794"/>
<reference evidence="2 5" key="1">
    <citation type="submission" date="2009-10" db="EMBL/GenBank/DDBJ databases">
        <title>Complete sequence of Fibrobacter succinogenes subsp. succinogenes S85.</title>
        <authorList>
            <consortium name="US DOE Joint Genome Institute"/>
            <person name="Lucas S."/>
            <person name="Copeland A."/>
            <person name="Lapidus A."/>
            <person name="Glavina del Rio T."/>
            <person name="Tice H."/>
            <person name="Bruce D."/>
            <person name="Goodwin L."/>
            <person name="Pitluck S."/>
            <person name="Chertkov O."/>
            <person name="Detter J.C."/>
            <person name="Han C."/>
            <person name="Tapia R."/>
            <person name="Larimer F."/>
            <person name="Land M."/>
            <person name="Hauser L."/>
            <person name="Kyrpides N."/>
            <person name="Mikhailova N."/>
            <person name="Weimer P.J."/>
            <person name="Stevenson D.M."/>
            <person name="Boyum J."/>
            <person name="Brumm P.I."/>
            <person name="Mead D."/>
        </authorList>
    </citation>
    <scope>NUCLEOTIDE SEQUENCE [LARGE SCALE GENOMIC DNA]</scope>
    <source>
        <strain evidence="5">ATCC 19169 / S85</strain>
        <strain evidence="2">S85</strain>
    </source>
</reference>
<evidence type="ECO:0000313" key="5">
    <source>
        <dbReference type="Proteomes" id="UP000001497"/>
    </source>
</evidence>
<accession>C9RKA2</accession>
<name>C9RKA2_FIBSS</name>
<evidence type="ECO:0000259" key="1">
    <source>
        <dbReference type="Pfam" id="PF09603"/>
    </source>
</evidence>
<keyword evidence="5" id="KW-1185">Reference proteome</keyword>
<dbReference type="AlphaFoldDB" id="C9RKA2"/>
<gene>
    <name evidence="2" type="ordered locus">Fisuc_2249</name>
    <name evidence="3" type="ordered locus">FSU_2794</name>
</gene>
<dbReference type="KEGG" id="fsc:FSU_2794"/>
<dbReference type="KEGG" id="fsu:Fisuc_2249"/>
<dbReference type="EMBL" id="CP001792">
    <property type="protein sequence ID" value="ACX75835.1"/>
    <property type="molecule type" value="Genomic_DNA"/>
</dbReference>
<dbReference type="InterPro" id="IPR011871">
    <property type="entry name" value="Fib_succ_major"/>
</dbReference>
<reference evidence="3" key="3">
    <citation type="submission" date="2010-08" db="EMBL/GenBank/DDBJ databases">
        <authorList>
            <person name="Durkin A.S."/>
            <person name="Nelson K.E."/>
            <person name="Morrison M."/>
            <person name="Forsberg C.W."/>
            <person name="Wilson D.B."/>
            <person name="Russell J.B."/>
            <person name="Cann I.K.O."/>
            <person name="Mackie R.I."/>
            <person name="White B.A."/>
        </authorList>
    </citation>
    <scope>NUCLEOTIDE SEQUENCE</scope>
    <source>
        <strain evidence="3">S85</strain>
    </source>
</reference>
<dbReference type="EMBL" id="CP002158">
    <property type="protein sequence ID" value="ADL25123.1"/>
    <property type="molecule type" value="Genomic_DNA"/>
</dbReference>
<evidence type="ECO:0000313" key="2">
    <source>
        <dbReference type="EMBL" id="ACX75835.1"/>
    </source>
</evidence>
<evidence type="ECO:0000313" key="3">
    <source>
        <dbReference type="EMBL" id="ADL25123.1"/>
    </source>
</evidence>
<protein>
    <submittedName>
        <fullName evidence="3">Fibrobacter succinogenes major paralogous domain protein</fullName>
    </submittedName>
</protein>
<feature type="domain" description="Fibrobacter succinogenes major paralogous" evidence="1">
    <location>
        <begin position="444"/>
        <end position="641"/>
    </location>
</feature>
<dbReference type="HOGENOM" id="CLU_414329_0_0_0"/>
<dbReference type="RefSeq" id="WP_014546889.1">
    <property type="nucleotide sequence ID" value="NC_013410.1"/>
</dbReference>
<dbReference type="Proteomes" id="UP000000517">
    <property type="component" value="Chromosome"/>
</dbReference>
<proteinExistence type="predicted"/>
<dbReference type="eggNOG" id="COG2931">
    <property type="taxonomic scope" value="Bacteria"/>
</dbReference>
<reference evidence="4" key="2">
    <citation type="submission" date="2010-08" db="EMBL/GenBank/DDBJ databases">
        <title>Complete sequence of Fibrobacter succinogenes subsp. succinogenes S85.</title>
        <authorList>
            <person name="Durkin A.S."/>
            <person name="Nelson K.E."/>
            <person name="Morrison M."/>
            <person name="Forsberg C.W."/>
            <person name="Wilson D.B."/>
            <person name="Russell J.B."/>
            <person name="Cann I.K.O."/>
            <person name="Mackie R.I."/>
            <person name="White B.A."/>
        </authorList>
    </citation>
    <scope>NUCLEOTIDE SEQUENCE [LARGE SCALE GENOMIC DNA]</scope>
    <source>
        <strain evidence="4">ATCC 19169 / S85</strain>
    </source>
</reference>
<sequence length="662" mass="70118">MHYTKLSVAGCAALMFGLIACSGEDGKDGVNGVNGLNGADGASCEVKSLKDESGYKVLCGGDSVGVLLNGKTGATGKQGIAGATGAKGDTGKTGASCEVKENKDINGYDVLCGGSKVGTLKNGTNGTNGADGVSCSLSTPADDGSVTVTCPNSSPVTIKQGKDGTNCSGTTVTKDGRKGVEIACGGSIVDTLWNGSNGSDGTSGSAGCISADDGNGIVTVTCGDATPIKITKAVCGADAFDPDKKFCVLGKTYDLCKGKAYVVNREFCNDGVVAELCSEFKFNKTKTTAQFVTYRATTKDEFCWNGIVTPKCGGKEFDENEYCGKAYDGVTDSIYKYCDKPSKLEDIYDVIGLASVVAEPEEGAEEGDAVAPSSSSQSFFGNLIGKPLTHYNEEKLVEFFTKLGNIQSGVTECGIETPEKCGSKVYNAKKQFCDIRDERLYKFVTIDGRRWMAENLAFEYKLPQIDSSEGSDPALWSVVQVGGKVQYEKDAFESFEKNGTRYYTWNAAMGNGDVRKIMSEDAIAALKLNPKDEVVGACPDGWRLPNSDELNALSLKANAAEHGFEDLDDAEDVTVNFNVEFLGFYNVNTKDVVDANEAAYFWSETPVEEDERQAVNLLVTGKDQSVVNTSNKVFAFTIRCIENLPNEDEPEGGEGGEGGLEP</sequence>
<dbReference type="Proteomes" id="UP000001497">
    <property type="component" value="Chromosome"/>
</dbReference>
<dbReference type="NCBIfam" id="TIGR02145">
    <property type="entry name" value="Fib_succ_major"/>
    <property type="match status" value="1"/>
</dbReference>
<dbReference type="Pfam" id="PF09603">
    <property type="entry name" value="Fib_succ_major"/>
    <property type="match status" value="1"/>
</dbReference>
<dbReference type="PROSITE" id="PS51257">
    <property type="entry name" value="PROKAR_LIPOPROTEIN"/>
    <property type="match status" value="1"/>
</dbReference>